<dbReference type="Pfam" id="PF14054">
    <property type="entry name" value="DUF4249"/>
    <property type="match status" value="1"/>
</dbReference>
<dbReference type="PROSITE" id="PS51257">
    <property type="entry name" value="PROKAR_LIPOPROTEIN"/>
    <property type="match status" value="1"/>
</dbReference>
<reference evidence="1 2" key="1">
    <citation type="submission" date="2020-02" db="EMBL/GenBank/DDBJ databases">
        <title>Draft genome sequence of two Spirosoma agri KCTC 52727 and Spirosoma terrae KCTC 52035.</title>
        <authorList>
            <person name="Rojas J."/>
            <person name="Ambika Manirajan B."/>
            <person name="Suarez C."/>
            <person name="Ratering S."/>
            <person name="Schnell S."/>
        </authorList>
    </citation>
    <scope>NUCLEOTIDE SEQUENCE [LARGE SCALE GENOMIC DNA]</scope>
    <source>
        <strain evidence="1 2">KCTC 52035</strain>
    </source>
</reference>
<gene>
    <name evidence="1" type="ORF">GK108_28855</name>
</gene>
<dbReference type="RefSeq" id="WP_163955055.1">
    <property type="nucleotide sequence ID" value="NZ_JAAFZH010000021.1"/>
</dbReference>
<keyword evidence="2" id="KW-1185">Reference proteome</keyword>
<organism evidence="1 2">
    <name type="scientific">Spirosoma terrae</name>
    <dbReference type="NCBI Taxonomy" id="1968276"/>
    <lineage>
        <taxon>Bacteria</taxon>
        <taxon>Pseudomonadati</taxon>
        <taxon>Bacteroidota</taxon>
        <taxon>Cytophagia</taxon>
        <taxon>Cytophagales</taxon>
        <taxon>Cytophagaceae</taxon>
        <taxon>Spirosoma</taxon>
    </lineage>
</organism>
<accession>A0A6L9LEC8</accession>
<dbReference type="InterPro" id="IPR025345">
    <property type="entry name" value="DUF4249"/>
</dbReference>
<protein>
    <submittedName>
        <fullName evidence="1">DUF4249 domain-containing protein</fullName>
    </submittedName>
</protein>
<evidence type="ECO:0000313" key="1">
    <source>
        <dbReference type="EMBL" id="NDU98925.1"/>
    </source>
</evidence>
<dbReference type="EMBL" id="JAAFZH010000021">
    <property type="protein sequence ID" value="NDU98925.1"/>
    <property type="molecule type" value="Genomic_DNA"/>
</dbReference>
<comment type="caution">
    <text evidence="1">The sequence shown here is derived from an EMBL/GenBank/DDBJ whole genome shotgun (WGS) entry which is preliminary data.</text>
</comment>
<dbReference type="Proteomes" id="UP000474175">
    <property type="component" value="Unassembled WGS sequence"/>
</dbReference>
<sequence>MISACKQWRWLFLLIGLSGCGAMREEVVPGELAGESSKLVVDCFISPQDSVLTAKVSRSRPILDDKATQKVEVTDAIVTLTDGKSTVKFLYNSKLGLYTAKREFLPIKVGVAYSLTVQAPDGIRVTATTTVPANVPLEAVKIDSSMIGSVKSYRVLASWQNHSHTYYRVKGSIRNIGQNAPVNASYGEPETILFTMSDNTFGLLSALSNDNSLNVSASICDGTIRKKYRSILINLSLLQTDAAYYRYHLALDAQLKAAGNPFAEAVIIPTNIQGGLGCFGSYNQSTKTVVLN</sequence>
<proteinExistence type="predicted"/>
<evidence type="ECO:0000313" key="2">
    <source>
        <dbReference type="Proteomes" id="UP000474175"/>
    </source>
</evidence>
<dbReference type="AlphaFoldDB" id="A0A6L9LEC8"/>
<name>A0A6L9LEC8_9BACT</name>